<dbReference type="PRINTS" id="PR00455">
    <property type="entry name" value="HTHTETR"/>
</dbReference>
<evidence type="ECO:0000313" key="4">
    <source>
        <dbReference type="EMBL" id="MBZ5707899.1"/>
    </source>
</evidence>
<dbReference type="InterPro" id="IPR050109">
    <property type="entry name" value="HTH-type_TetR-like_transc_reg"/>
</dbReference>
<dbReference type="PANTHER" id="PTHR30055:SF226">
    <property type="entry name" value="HTH-TYPE TRANSCRIPTIONAL REGULATOR PKSA"/>
    <property type="match status" value="1"/>
</dbReference>
<keyword evidence="5" id="KW-1185">Reference proteome</keyword>
<dbReference type="RefSeq" id="WP_224189661.1">
    <property type="nucleotide sequence ID" value="NZ_JAIRAU010000001.1"/>
</dbReference>
<evidence type="ECO:0000256" key="1">
    <source>
        <dbReference type="ARBA" id="ARBA00023125"/>
    </source>
</evidence>
<dbReference type="Pfam" id="PF00440">
    <property type="entry name" value="TetR_N"/>
    <property type="match status" value="1"/>
</dbReference>
<dbReference type="SUPFAM" id="SSF46689">
    <property type="entry name" value="Homeodomain-like"/>
    <property type="match status" value="1"/>
</dbReference>
<keyword evidence="1 2" id="KW-0238">DNA-binding</keyword>
<dbReference type="PROSITE" id="PS50977">
    <property type="entry name" value="HTH_TETR_2"/>
    <property type="match status" value="1"/>
</dbReference>
<dbReference type="InterPro" id="IPR001647">
    <property type="entry name" value="HTH_TetR"/>
</dbReference>
<gene>
    <name evidence="4" type="ORF">K7C98_01415</name>
</gene>
<feature type="domain" description="HTH tetR-type" evidence="3">
    <location>
        <begin position="17"/>
        <end position="77"/>
    </location>
</feature>
<sequence length="251" mass="28007">MSNATEAGLTPLEQTRRRRAVRILDAAADLLLRRGYQHVTIEDIAQQAEIGKGTIYLQWKTKEALFAALMQREAVAMWRALLQRTRARPEEVLFHRTLRSMLEIQAGAPIARAMFTEDRDLLGKLLRSGATAQLRAQQQDFQRQMLIWMREQGLLRTDLDLDAQGHAIRATVKGFLLAESQLGAFKPPLHVRADALAYTIRRAFEPDELPTGAALAASAARMIEIMERLCVAFERAIYGPADGDAASSGRG</sequence>
<comment type="caution">
    <text evidence="4">The sequence shown here is derived from an EMBL/GenBank/DDBJ whole genome shotgun (WGS) entry which is preliminary data.</text>
</comment>
<dbReference type="EMBL" id="JAIRAU010000001">
    <property type="protein sequence ID" value="MBZ5707899.1"/>
    <property type="molecule type" value="Genomic_DNA"/>
</dbReference>
<dbReference type="InterPro" id="IPR009057">
    <property type="entry name" value="Homeodomain-like_sf"/>
</dbReference>
<proteinExistence type="predicted"/>
<name>A0ABS7TI48_9BACT</name>
<evidence type="ECO:0000313" key="5">
    <source>
        <dbReference type="Proteomes" id="UP001139031"/>
    </source>
</evidence>
<accession>A0ABS7TI48</accession>
<organism evidence="4 5">
    <name type="scientific">Nannocystis pusilla</name>
    <dbReference type="NCBI Taxonomy" id="889268"/>
    <lineage>
        <taxon>Bacteria</taxon>
        <taxon>Pseudomonadati</taxon>
        <taxon>Myxococcota</taxon>
        <taxon>Polyangia</taxon>
        <taxon>Nannocystales</taxon>
        <taxon>Nannocystaceae</taxon>
        <taxon>Nannocystis</taxon>
    </lineage>
</organism>
<reference evidence="4" key="1">
    <citation type="submission" date="2021-08" db="EMBL/GenBank/DDBJ databases">
        <authorList>
            <person name="Stevens D.C."/>
        </authorList>
    </citation>
    <scope>NUCLEOTIDE SEQUENCE</scope>
    <source>
        <strain evidence="4">DSM 53165</strain>
    </source>
</reference>
<dbReference type="Gene3D" id="1.10.357.10">
    <property type="entry name" value="Tetracycline Repressor, domain 2"/>
    <property type="match status" value="1"/>
</dbReference>
<dbReference type="Proteomes" id="UP001139031">
    <property type="component" value="Unassembled WGS sequence"/>
</dbReference>
<evidence type="ECO:0000259" key="3">
    <source>
        <dbReference type="PROSITE" id="PS50977"/>
    </source>
</evidence>
<feature type="DNA-binding region" description="H-T-H motif" evidence="2">
    <location>
        <begin position="40"/>
        <end position="59"/>
    </location>
</feature>
<dbReference type="PANTHER" id="PTHR30055">
    <property type="entry name" value="HTH-TYPE TRANSCRIPTIONAL REGULATOR RUTR"/>
    <property type="match status" value="1"/>
</dbReference>
<evidence type="ECO:0000256" key="2">
    <source>
        <dbReference type="PROSITE-ProRule" id="PRU00335"/>
    </source>
</evidence>
<protein>
    <submittedName>
        <fullName evidence="4">TetR/AcrR family transcriptional regulator</fullName>
    </submittedName>
</protein>